<evidence type="ECO:0000313" key="2">
    <source>
        <dbReference type="Proteomes" id="UP000241587"/>
    </source>
</evidence>
<reference evidence="1 2" key="1">
    <citation type="submission" date="2018-02" db="EMBL/GenBank/DDBJ databases">
        <title>Fusarium culmorum secondary metabolites in fungal-bacterial-plant interactions.</title>
        <authorList>
            <person name="Schmidt R."/>
        </authorList>
    </citation>
    <scope>NUCLEOTIDE SEQUENCE [LARGE SCALE GENOMIC DNA]</scope>
    <source>
        <strain evidence="1 2">PV</strain>
    </source>
</reference>
<name>A0A2T4GZN5_FUSCU</name>
<dbReference type="EMBL" id="PVEM01000004">
    <property type="protein sequence ID" value="PTD09033.1"/>
    <property type="molecule type" value="Genomic_DNA"/>
</dbReference>
<evidence type="ECO:0000313" key="1">
    <source>
        <dbReference type="EMBL" id="PTD09033.1"/>
    </source>
</evidence>
<accession>A0A2T4GZN5</accession>
<organism evidence="1 2">
    <name type="scientific">Fusarium culmorum</name>
    <dbReference type="NCBI Taxonomy" id="5516"/>
    <lineage>
        <taxon>Eukaryota</taxon>
        <taxon>Fungi</taxon>
        <taxon>Dikarya</taxon>
        <taxon>Ascomycota</taxon>
        <taxon>Pezizomycotina</taxon>
        <taxon>Sordariomycetes</taxon>
        <taxon>Hypocreomycetidae</taxon>
        <taxon>Hypocreales</taxon>
        <taxon>Nectriaceae</taxon>
        <taxon>Fusarium</taxon>
    </lineage>
</organism>
<dbReference type="Proteomes" id="UP000241587">
    <property type="component" value="Unassembled WGS sequence"/>
</dbReference>
<dbReference type="OrthoDB" id="5080934at2759"/>
<comment type="caution">
    <text evidence="1">The sequence shown here is derived from an EMBL/GenBank/DDBJ whole genome shotgun (WGS) entry which is preliminary data.</text>
</comment>
<protein>
    <submittedName>
        <fullName evidence="1">Uncharacterized protein</fullName>
    </submittedName>
</protein>
<keyword evidence="2" id="KW-1185">Reference proteome</keyword>
<dbReference type="AlphaFoldDB" id="A0A2T4GZN5"/>
<gene>
    <name evidence="1" type="ORF">FCULG_00010891</name>
</gene>
<proteinExistence type="predicted"/>
<sequence length="88" mass="10031">MKVATIGNSLPPRHCRRCPSDKGTDKPTGMNTTAVVNKASCSIACNFWYSKCYYRPWAYTCDDRGNFVRRGWNPDCDEHCWCKCDAKA</sequence>